<accession>A0A6M6DRQ3</accession>
<evidence type="ECO:0000313" key="1">
    <source>
        <dbReference type="EMBL" id="QJX77581.1"/>
    </source>
</evidence>
<proteinExistence type="predicted"/>
<dbReference type="Proteomes" id="UP000501076">
    <property type="component" value="Chromosome"/>
</dbReference>
<reference evidence="1 2" key="1">
    <citation type="submission" date="2019-10" db="EMBL/GenBank/DDBJ databases">
        <title>Complete genome sequences for adaption low water activity.</title>
        <authorList>
            <person name="Zhao L."/>
            <person name="Zhong J."/>
        </authorList>
    </citation>
    <scope>NUCLEOTIDE SEQUENCE [LARGE SCALE GENOMIC DNA]</scope>
    <source>
        <strain evidence="1 2">FDU301</strain>
    </source>
</reference>
<evidence type="ECO:0000313" key="2">
    <source>
        <dbReference type="Proteomes" id="UP000501076"/>
    </source>
</evidence>
<dbReference type="GeneID" id="93642686"/>
<dbReference type="AlphaFoldDB" id="A0A6M6DRQ3"/>
<protein>
    <submittedName>
        <fullName evidence="1">Uncharacterized protein</fullName>
    </submittedName>
</protein>
<gene>
    <name evidence="1" type="ORF">FDZ14_15810</name>
</gene>
<dbReference type="RefSeq" id="WP_016764086.1">
    <property type="nucleotide sequence ID" value="NZ_CAXOOG010000649.1"/>
</dbReference>
<name>A0A6M6DRQ3_PRIMG</name>
<dbReference type="EMBL" id="CP045272">
    <property type="protein sequence ID" value="QJX77581.1"/>
    <property type="molecule type" value="Genomic_DNA"/>
</dbReference>
<organism evidence="1 2">
    <name type="scientific">Priestia megaterium</name>
    <name type="common">Bacillus megaterium</name>
    <dbReference type="NCBI Taxonomy" id="1404"/>
    <lineage>
        <taxon>Bacteria</taxon>
        <taxon>Bacillati</taxon>
        <taxon>Bacillota</taxon>
        <taxon>Bacilli</taxon>
        <taxon>Bacillales</taxon>
        <taxon>Bacillaceae</taxon>
        <taxon>Priestia</taxon>
    </lineage>
</organism>
<sequence>MVTIKQKKWINIFRILYIIFAIIAIGASFGDYSFGLDNPRIVSLTALVLAVICIVPYYILRFKEQASKSK</sequence>